<dbReference type="GO" id="GO:0022857">
    <property type="term" value="F:transmembrane transporter activity"/>
    <property type="evidence" value="ECO:0007669"/>
    <property type="project" value="InterPro"/>
</dbReference>
<feature type="transmembrane region" description="Helical" evidence="8">
    <location>
        <begin position="324"/>
        <end position="341"/>
    </location>
</feature>
<protein>
    <recommendedName>
        <fullName evidence="9">Major facilitator superfamily (MFS) profile domain-containing protein</fullName>
    </recommendedName>
</protein>
<accession>A0AA36MTV0</accession>
<keyword evidence="3" id="KW-0813">Transport</keyword>
<feature type="transmembrane region" description="Helical" evidence="8">
    <location>
        <begin position="40"/>
        <end position="61"/>
    </location>
</feature>
<evidence type="ECO:0000256" key="1">
    <source>
        <dbReference type="ARBA" id="ARBA00004141"/>
    </source>
</evidence>
<dbReference type="Pfam" id="PF00083">
    <property type="entry name" value="Sugar_tr"/>
    <property type="match status" value="2"/>
</dbReference>
<comment type="caution">
    <text evidence="10">The sequence shown here is derived from an EMBL/GenBank/DDBJ whole genome shotgun (WGS) entry which is preliminary data.</text>
</comment>
<dbReference type="InterPro" id="IPR005829">
    <property type="entry name" value="Sugar_transporter_CS"/>
</dbReference>
<feature type="transmembrane region" description="Helical" evidence="8">
    <location>
        <begin position="282"/>
        <end position="304"/>
    </location>
</feature>
<evidence type="ECO:0000259" key="9">
    <source>
        <dbReference type="PROSITE" id="PS50850"/>
    </source>
</evidence>
<dbReference type="InterPro" id="IPR050814">
    <property type="entry name" value="Myo-inositol_Transporter"/>
</dbReference>
<dbReference type="GO" id="GO:0016020">
    <property type="term" value="C:membrane"/>
    <property type="evidence" value="ECO:0007669"/>
    <property type="project" value="UniProtKB-SubCell"/>
</dbReference>
<feature type="region of interest" description="Disordered" evidence="7">
    <location>
        <begin position="385"/>
        <end position="410"/>
    </location>
</feature>
<keyword evidence="6 8" id="KW-0472">Membrane</keyword>
<dbReference type="SUPFAM" id="SSF103473">
    <property type="entry name" value="MFS general substrate transporter"/>
    <property type="match status" value="1"/>
</dbReference>
<dbReference type="InterPro" id="IPR005828">
    <property type="entry name" value="MFS_sugar_transport-like"/>
</dbReference>
<dbReference type="PROSITE" id="PS00217">
    <property type="entry name" value="SUGAR_TRANSPORT_2"/>
    <property type="match status" value="1"/>
</dbReference>
<comment type="similarity">
    <text evidence="2">Belongs to the major facilitator superfamily. Sugar transporter (TC 2.A.1.1) family.</text>
</comment>
<comment type="subcellular location">
    <subcellularLocation>
        <location evidence="1">Membrane</location>
        <topology evidence="1">Multi-pass membrane protein</topology>
    </subcellularLocation>
</comment>
<feature type="compositionally biased region" description="Low complexity" evidence="7">
    <location>
        <begin position="400"/>
        <end position="410"/>
    </location>
</feature>
<dbReference type="InterPro" id="IPR036259">
    <property type="entry name" value="MFS_trans_sf"/>
</dbReference>
<evidence type="ECO:0000313" key="11">
    <source>
        <dbReference type="Proteomes" id="UP001178507"/>
    </source>
</evidence>
<feature type="non-terminal residue" evidence="10">
    <location>
        <position position="410"/>
    </location>
</feature>
<name>A0AA36MTV0_9DINO</name>
<evidence type="ECO:0000256" key="7">
    <source>
        <dbReference type="SAM" id="MobiDB-lite"/>
    </source>
</evidence>
<evidence type="ECO:0000313" key="10">
    <source>
        <dbReference type="EMBL" id="CAJ1379801.1"/>
    </source>
</evidence>
<feature type="transmembrane region" description="Helical" evidence="8">
    <location>
        <begin position="12"/>
        <end position="33"/>
    </location>
</feature>
<dbReference type="InterPro" id="IPR020846">
    <property type="entry name" value="MFS_dom"/>
</dbReference>
<dbReference type="PANTHER" id="PTHR48020:SF12">
    <property type="entry name" value="PROTON MYO-INOSITOL COTRANSPORTER"/>
    <property type="match status" value="1"/>
</dbReference>
<dbReference type="PANTHER" id="PTHR48020">
    <property type="entry name" value="PROTON MYO-INOSITOL COTRANSPORTER"/>
    <property type="match status" value="1"/>
</dbReference>
<evidence type="ECO:0000256" key="8">
    <source>
        <dbReference type="SAM" id="Phobius"/>
    </source>
</evidence>
<evidence type="ECO:0000256" key="2">
    <source>
        <dbReference type="ARBA" id="ARBA00010992"/>
    </source>
</evidence>
<evidence type="ECO:0000256" key="6">
    <source>
        <dbReference type="ARBA" id="ARBA00023136"/>
    </source>
</evidence>
<evidence type="ECO:0000256" key="3">
    <source>
        <dbReference type="ARBA" id="ARBA00022448"/>
    </source>
</evidence>
<feature type="transmembrane region" description="Helical" evidence="8">
    <location>
        <begin position="348"/>
        <end position="370"/>
    </location>
</feature>
<feature type="transmembrane region" description="Helical" evidence="8">
    <location>
        <begin position="97"/>
        <end position="119"/>
    </location>
</feature>
<evidence type="ECO:0000256" key="5">
    <source>
        <dbReference type="ARBA" id="ARBA00022989"/>
    </source>
</evidence>
<feature type="transmembrane region" description="Helical" evidence="8">
    <location>
        <begin position="139"/>
        <end position="158"/>
    </location>
</feature>
<dbReference type="AlphaFoldDB" id="A0AA36MTV0"/>
<proteinExistence type="inferred from homology"/>
<feature type="domain" description="Major facilitator superfamily (MFS) profile" evidence="9">
    <location>
        <begin position="1"/>
        <end position="410"/>
    </location>
</feature>
<keyword evidence="5 8" id="KW-1133">Transmembrane helix</keyword>
<dbReference type="EMBL" id="CAUJNA010000658">
    <property type="protein sequence ID" value="CAJ1379801.1"/>
    <property type="molecule type" value="Genomic_DNA"/>
</dbReference>
<keyword evidence="4 8" id="KW-0812">Transmembrane</keyword>
<dbReference type="Proteomes" id="UP001178507">
    <property type="component" value="Unassembled WGS sequence"/>
</dbReference>
<organism evidence="10 11">
    <name type="scientific">Effrenium voratum</name>
    <dbReference type="NCBI Taxonomy" id="2562239"/>
    <lineage>
        <taxon>Eukaryota</taxon>
        <taxon>Sar</taxon>
        <taxon>Alveolata</taxon>
        <taxon>Dinophyceae</taxon>
        <taxon>Suessiales</taxon>
        <taxon>Symbiodiniaceae</taxon>
        <taxon>Effrenium</taxon>
    </lineage>
</organism>
<dbReference type="PROSITE" id="PS50850">
    <property type="entry name" value="MFS"/>
    <property type="match status" value="1"/>
</dbReference>
<sequence>EMGFDTSSMEAVVAGAKGGAVFGSLLGGALIMSRGRRTSIAVSALPFLIGPLLIFTGRGFWQLLLGRLLMGFGFGLASVATPNYLSEVVVPEKRGMVEAMYELGIATGMLLSAIANLSIEALGEEGICAFDLGCWRFQAGLVPLCFALPLTLAVMLVPESPRWLLQAKGSSSEGLFCSLQEIGRLGRHGAAERLKTIEAKSAELMLSDFEETNDDLIRLWDLKHKEAGMPLFQLGDESNADLDESEDSEPPRVRTVYLLKQTLTDAGAILCGRGPPGTGTGLALAMCAAVLNQACASTSILIYAQNLLQSVGVTEKDDQDAQTLITFGAKLLGVLLGLFVVDRVSRRLLLAVGGLACAAFMGLLMVGAMLKSASLLLRLGRSRPAGARGTPRLPRPCPRPRSSGRAGSPP</sequence>
<dbReference type="Gene3D" id="1.20.1250.20">
    <property type="entry name" value="MFS general substrate transporter like domains"/>
    <property type="match status" value="2"/>
</dbReference>
<gene>
    <name evidence="10" type="ORF">EVOR1521_LOCUS7934</name>
</gene>
<evidence type="ECO:0000256" key="4">
    <source>
        <dbReference type="ARBA" id="ARBA00022692"/>
    </source>
</evidence>
<feature type="transmembrane region" description="Helical" evidence="8">
    <location>
        <begin position="67"/>
        <end position="85"/>
    </location>
</feature>
<reference evidence="10" key="1">
    <citation type="submission" date="2023-08" db="EMBL/GenBank/DDBJ databases">
        <authorList>
            <person name="Chen Y."/>
            <person name="Shah S."/>
            <person name="Dougan E. K."/>
            <person name="Thang M."/>
            <person name="Chan C."/>
        </authorList>
    </citation>
    <scope>NUCLEOTIDE SEQUENCE</scope>
</reference>
<keyword evidence="11" id="KW-1185">Reference proteome</keyword>